<proteinExistence type="predicted"/>
<name>A0A840YJ02_9PROT</name>
<feature type="region of interest" description="Disordered" evidence="1">
    <location>
        <begin position="237"/>
        <end position="273"/>
    </location>
</feature>
<comment type="caution">
    <text evidence="2">The sequence shown here is derived from an EMBL/GenBank/DDBJ whole genome shotgun (WGS) entry which is preliminary data.</text>
</comment>
<dbReference type="InterPro" id="IPR045709">
    <property type="entry name" value="DUF6065"/>
</dbReference>
<evidence type="ECO:0000313" key="3">
    <source>
        <dbReference type="Proteomes" id="UP000580654"/>
    </source>
</evidence>
<dbReference type="EMBL" id="JACIJD010000064">
    <property type="protein sequence ID" value="MBB5696607.1"/>
    <property type="molecule type" value="Genomic_DNA"/>
</dbReference>
<accession>A0A840YJ02</accession>
<protein>
    <submittedName>
        <fullName evidence="2">Uncharacterized protein</fullName>
    </submittedName>
</protein>
<gene>
    <name evidence="2" type="ORF">FHS87_004681</name>
</gene>
<dbReference type="AlphaFoldDB" id="A0A840YJ02"/>
<dbReference type="Proteomes" id="UP000580654">
    <property type="component" value="Unassembled WGS sequence"/>
</dbReference>
<evidence type="ECO:0000313" key="2">
    <source>
        <dbReference type="EMBL" id="MBB5696607.1"/>
    </source>
</evidence>
<evidence type="ECO:0000256" key="1">
    <source>
        <dbReference type="SAM" id="MobiDB-lite"/>
    </source>
</evidence>
<sequence>MLDSPSLITFHRVLPGVAPRRAGKDAGGTLPHRAAQYCLPSSAASSFGYLVFLPTSFSLIWDGGTDCEIGMEDPETGEENWYPFQELAYPGSFEAWDAIASEGTKGYCPSWITATEIHGLLQIWTGWFVSTSPGHSLLVRAPANLPRPEGFQILEGIVETDRWFGPLFTNIRLLRTGRPIRFDATRPFLQVQPLPREVYADATLNRFEVGEAPGMPPAAWDAYEESLVRPIMHGASSERGRYARAARKRAHAEMREAEGKCPHRPEGTPTQPP</sequence>
<organism evidence="2 3">
    <name type="scientific">Muricoccus pecuniae</name>
    <dbReference type="NCBI Taxonomy" id="693023"/>
    <lineage>
        <taxon>Bacteria</taxon>
        <taxon>Pseudomonadati</taxon>
        <taxon>Pseudomonadota</taxon>
        <taxon>Alphaproteobacteria</taxon>
        <taxon>Acetobacterales</taxon>
        <taxon>Roseomonadaceae</taxon>
        <taxon>Muricoccus</taxon>
    </lineage>
</organism>
<dbReference type="Pfam" id="PF19541">
    <property type="entry name" value="DUF6065"/>
    <property type="match status" value="1"/>
</dbReference>
<reference evidence="2 3" key="1">
    <citation type="submission" date="2020-08" db="EMBL/GenBank/DDBJ databases">
        <title>Genomic Encyclopedia of Type Strains, Phase IV (KMG-IV): sequencing the most valuable type-strain genomes for metagenomic binning, comparative biology and taxonomic classification.</title>
        <authorList>
            <person name="Goeker M."/>
        </authorList>
    </citation>
    <scope>NUCLEOTIDE SEQUENCE [LARGE SCALE GENOMIC DNA]</scope>
    <source>
        <strain evidence="2 3">DSM 25622</strain>
    </source>
</reference>
<feature type="compositionally biased region" description="Basic and acidic residues" evidence="1">
    <location>
        <begin position="251"/>
        <end position="266"/>
    </location>
</feature>
<dbReference type="RefSeq" id="WP_184522188.1">
    <property type="nucleotide sequence ID" value="NZ_JACIJD010000064.1"/>
</dbReference>
<keyword evidence="3" id="KW-1185">Reference proteome</keyword>